<dbReference type="InterPro" id="IPR037237">
    <property type="entry name" value="IlvD/EDD_N"/>
</dbReference>
<dbReference type="GO" id="GO:0051539">
    <property type="term" value="F:4 iron, 4 sulfur cluster binding"/>
    <property type="evidence" value="ECO:0007669"/>
    <property type="project" value="UniProtKB-UniRule"/>
</dbReference>
<evidence type="ECO:0000256" key="1">
    <source>
        <dbReference type="ARBA" id="ARBA00006486"/>
    </source>
</evidence>
<comment type="catalytic activity">
    <reaction evidence="9">
        <text>6-phospho-D-gluconate = 2-dehydro-3-deoxy-6-phospho-D-gluconate + H2O</text>
        <dbReference type="Rhea" id="RHEA:17277"/>
        <dbReference type="ChEBI" id="CHEBI:15377"/>
        <dbReference type="ChEBI" id="CHEBI:57569"/>
        <dbReference type="ChEBI" id="CHEBI:58759"/>
        <dbReference type="EC" id="4.2.1.12"/>
    </reaction>
</comment>
<dbReference type="Proteomes" id="UP000886934">
    <property type="component" value="Unassembled WGS sequence"/>
</dbReference>
<dbReference type="Gene3D" id="3.50.30.80">
    <property type="entry name" value="IlvD/EDD C-terminal domain-like"/>
    <property type="match status" value="1"/>
</dbReference>
<evidence type="ECO:0000256" key="8">
    <source>
        <dbReference type="ARBA" id="ARBA00023277"/>
    </source>
</evidence>
<dbReference type="Pfam" id="PF24877">
    <property type="entry name" value="ILV_EDD_C"/>
    <property type="match status" value="1"/>
</dbReference>
<dbReference type="GO" id="GO:0004456">
    <property type="term" value="F:phosphogluconate dehydratase activity"/>
    <property type="evidence" value="ECO:0007669"/>
    <property type="project" value="UniProtKB-UniRule"/>
</dbReference>
<accession>A0AA37CVU3</accession>
<dbReference type="PROSITE" id="PS00887">
    <property type="entry name" value="ILVD_EDD_2"/>
    <property type="match status" value="1"/>
</dbReference>
<comment type="pathway">
    <text evidence="9">Carbohydrate metabolism; Entner-Doudoroff pathway.</text>
</comment>
<dbReference type="SUPFAM" id="SSF52016">
    <property type="entry name" value="LeuD/IlvD-like"/>
    <property type="match status" value="1"/>
</dbReference>
<dbReference type="AlphaFoldDB" id="A0AA37CVU3"/>
<organism evidence="13 14">
    <name type="scientific">Aeromonas caviae</name>
    <name type="common">Aeromonas punctata</name>
    <dbReference type="NCBI Taxonomy" id="648"/>
    <lineage>
        <taxon>Bacteria</taxon>
        <taxon>Pseudomonadati</taxon>
        <taxon>Pseudomonadota</taxon>
        <taxon>Gammaproteobacteria</taxon>
        <taxon>Aeromonadales</taxon>
        <taxon>Aeromonadaceae</taxon>
        <taxon>Aeromonas</taxon>
    </lineage>
</organism>
<dbReference type="EC" id="4.2.1.12" evidence="9 10"/>
<evidence type="ECO:0000256" key="7">
    <source>
        <dbReference type="ARBA" id="ARBA00023239"/>
    </source>
</evidence>
<evidence type="ECO:0000313" key="13">
    <source>
        <dbReference type="EMBL" id="GJA62051.1"/>
    </source>
</evidence>
<comment type="cofactor">
    <cofactor evidence="9">
        <name>[4Fe-4S] cluster</name>
        <dbReference type="ChEBI" id="CHEBI:49883"/>
    </cofactor>
    <text evidence="9">Binds 1 [4Fe-4S] cluster.</text>
</comment>
<evidence type="ECO:0000256" key="6">
    <source>
        <dbReference type="ARBA" id="ARBA00023064"/>
    </source>
</evidence>
<evidence type="ECO:0000313" key="14">
    <source>
        <dbReference type="Proteomes" id="UP000886934"/>
    </source>
</evidence>
<evidence type="ECO:0000256" key="10">
    <source>
        <dbReference type="NCBIfam" id="TIGR01196"/>
    </source>
</evidence>
<feature type="domain" description="Dihydroxy-acid/6-phosphogluconate dehydratase C-terminal" evidence="12">
    <location>
        <begin position="405"/>
        <end position="594"/>
    </location>
</feature>
<comment type="caution">
    <text evidence="13">The sequence shown here is derived from an EMBL/GenBank/DDBJ whole genome shotgun (WGS) entry which is preliminary data.</text>
</comment>
<evidence type="ECO:0000256" key="2">
    <source>
        <dbReference type="ARBA" id="ARBA00022485"/>
    </source>
</evidence>
<keyword evidence="2 9" id="KW-0004">4Fe-4S</keyword>
<keyword evidence="7 9" id="KW-0456">Lyase</keyword>
<evidence type="ECO:0000256" key="9">
    <source>
        <dbReference type="HAMAP-Rule" id="MF_02094"/>
    </source>
</evidence>
<evidence type="ECO:0000256" key="3">
    <source>
        <dbReference type="ARBA" id="ARBA00022723"/>
    </source>
</evidence>
<name>A0AA37CVU3_AERCA</name>
<evidence type="ECO:0000256" key="4">
    <source>
        <dbReference type="ARBA" id="ARBA00023004"/>
    </source>
</evidence>
<dbReference type="RefSeq" id="WP_223924578.1">
    <property type="nucleotide sequence ID" value="NZ_BPND01000015.1"/>
</dbReference>
<dbReference type="InterPro" id="IPR020558">
    <property type="entry name" value="DiOHA_6PGluconate_deHydtase_CS"/>
</dbReference>
<comment type="function">
    <text evidence="9">Catalyzes the dehydration of 6-phospho-D-gluconate to 2-dehydro-3-deoxy-6-phospho-D-gluconate.</text>
</comment>
<feature type="domain" description="Dihydroxy-acid/6-phosphogluconate dehydratase N-terminal" evidence="11">
    <location>
        <begin position="66"/>
        <end position="377"/>
    </location>
</feature>
<dbReference type="PANTHER" id="PTHR43661">
    <property type="entry name" value="D-XYLONATE DEHYDRATASE"/>
    <property type="match status" value="1"/>
</dbReference>
<evidence type="ECO:0000256" key="5">
    <source>
        <dbReference type="ARBA" id="ARBA00023014"/>
    </source>
</evidence>
<evidence type="ECO:0000259" key="12">
    <source>
        <dbReference type="Pfam" id="PF24877"/>
    </source>
</evidence>
<feature type="binding site" evidence="9">
    <location>
        <position position="155"/>
    </location>
    <ligand>
        <name>[4Fe-4S] cluster</name>
        <dbReference type="ChEBI" id="CHEBI:49883"/>
    </ligand>
</feature>
<feature type="binding site" evidence="9">
    <location>
        <position position="222"/>
    </location>
    <ligand>
        <name>[4Fe-4S] cluster</name>
        <dbReference type="ChEBI" id="CHEBI:49883"/>
    </ligand>
</feature>
<dbReference type="GO" id="GO:0009255">
    <property type="term" value="P:Entner-Doudoroff pathway through 6-phosphogluconate"/>
    <property type="evidence" value="ECO:0007669"/>
    <property type="project" value="UniProtKB-UniRule"/>
</dbReference>
<keyword evidence="8 9" id="KW-0119">Carbohydrate metabolism</keyword>
<dbReference type="PANTHER" id="PTHR43661:SF1">
    <property type="entry name" value="PHOSPHOGLUCONATE DEHYDRATASE"/>
    <property type="match status" value="1"/>
</dbReference>
<dbReference type="InterPro" id="IPR004786">
    <property type="entry name" value="6-phosphgluc_deHydtase"/>
</dbReference>
<dbReference type="NCBIfam" id="TIGR01196">
    <property type="entry name" value="edd"/>
    <property type="match status" value="1"/>
</dbReference>
<dbReference type="InterPro" id="IPR000581">
    <property type="entry name" value="ILV_EDD_N"/>
</dbReference>
<dbReference type="HAMAP" id="MF_02094">
    <property type="entry name" value="Edd"/>
    <property type="match status" value="1"/>
</dbReference>
<dbReference type="Pfam" id="PF00920">
    <property type="entry name" value="ILVD_EDD_N"/>
    <property type="match status" value="1"/>
</dbReference>
<protein>
    <recommendedName>
        <fullName evidence="9 10">Phosphogluconate dehydratase</fullName>
        <ecNumber evidence="9 10">4.2.1.12</ecNumber>
    </recommendedName>
</protein>
<reference evidence="13" key="1">
    <citation type="submission" date="2021-07" db="EMBL/GenBank/DDBJ databases">
        <title>Draft genome sequence of carbapenem-resistant Aeromonas spp. in Japan.</title>
        <authorList>
            <person name="Maehana S."/>
            <person name="Suzuki M."/>
            <person name="Kitasato H."/>
        </authorList>
    </citation>
    <scope>NUCLEOTIDE SEQUENCE</scope>
    <source>
        <strain evidence="13">KAM351</strain>
    </source>
</reference>
<dbReference type="SUPFAM" id="SSF143975">
    <property type="entry name" value="IlvD/EDD N-terminal domain-like"/>
    <property type="match status" value="1"/>
</dbReference>
<evidence type="ECO:0000259" key="11">
    <source>
        <dbReference type="Pfam" id="PF00920"/>
    </source>
</evidence>
<dbReference type="GO" id="GO:0046872">
    <property type="term" value="F:metal ion binding"/>
    <property type="evidence" value="ECO:0007669"/>
    <property type="project" value="UniProtKB-KW"/>
</dbReference>
<keyword evidence="6 9" id="KW-0311">Gluconate utilization</keyword>
<dbReference type="GO" id="GO:0005829">
    <property type="term" value="C:cytosol"/>
    <property type="evidence" value="ECO:0007669"/>
    <property type="project" value="TreeGrafter"/>
</dbReference>
<keyword evidence="3 9" id="KW-0479">Metal-binding</keyword>
<dbReference type="InterPro" id="IPR056740">
    <property type="entry name" value="ILV_EDD_C"/>
</dbReference>
<dbReference type="PROSITE" id="PS00886">
    <property type="entry name" value="ILVD_EDD_1"/>
    <property type="match status" value="1"/>
</dbReference>
<dbReference type="EMBL" id="BPNN01000006">
    <property type="protein sequence ID" value="GJA62051.1"/>
    <property type="molecule type" value="Genomic_DNA"/>
</dbReference>
<comment type="similarity">
    <text evidence="1 9">Belongs to the IlvD/Edd family.</text>
</comment>
<dbReference type="InterPro" id="IPR042096">
    <property type="entry name" value="Dihydro-acid_dehy_C"/>
</dbReference>
<gene>
    <name evidence="9 13" type="primary">edd</name>
    <name evidence="13" type="ORF">KAM351_06620</name>
</gene>
<dbReference type="GO" id="GO:0019521">
    <property type="term" value="P:D-gluconate metabolic process"/>
    <property type="evidence" value="ECO:0007669"/>
    <property type="project" value="UniProtKB-KW"/>
</dbReference>
<sequence length="598" mass="62939">MTHPVITQVTNRIRERSTARRARFLARIQRQADQGKTRASLSCGNLAHAVAASSCDEKGRILDMTRANVAIVTAYNDMLSAHQPYQGYPNIIKGALAELGHSAQVAGGVPAMCDGVTQGQPGMDMSLFSRDLIAQATAVSLSHNTFDATLLLGICDKIAPGQIMGALSHAHLPTAFVPAGPMASGISNDEKVKVRQQYAAGEVGRDALLKMECGAYHAAGTCTFYGTANTNQLVFEAMGLMLPGSAFVHPHSELRHALTEEAACRISAMIPGSPAYRPLSAVIDERALVNGLVALLASGGSTNHSIHMVALARAAGLELTWDDLSDLSDVVPLLVRMYPNGPADVNAFEQAGGVPGLMRRLAEEGLIHMDATPVFGEMQDYLSRPALVDGKLVWQPVGESADPSVLSPSGSEFQATGGTKLLAGNLGRAVVKVSAVAPEYRVIEAPARVFSSQHAVEAAYKAGELNQDAVIVVRHNGPAANGMPELHKLMPVLGNLQKAGHKVALVTDGRLSGASGKIPAAIHVTPEALHGGAIGLLADGDLLRVDAESGRLDCLTDLSGRTQAEIDLTLEQEGWGRELFSVMRRAVSSAECGATIFD</sequence>
<keyword evidence="5 9" id="KW-0411">Iron-sulfur</keyword>
<proteinExistence type="inferred from homology"/>
<keyword evidence="4 9" id="KW-0408">Iron</keyword>